<dbReference type="CDD" id="cd00130">
    <property type="entry name" value="PAS"/>
    <property type="match status" value="1"/>
</dbReference>
<keyword evidence="1" id="KW-0472">Membrane</keyword>
<name>A0A848G811_9RHOO</name>
<protein>
    <submittedName>
        <fullName evidence="5">Diguanylate cyclase</fullName>
    </submittedName>
</protein>
<evidence type="ECO:0000256" key="1">
    <source>
        <dbReference type="SAM" id="Phobius"/>
    </source>
</evidence>
<accession>A0A848G811</accession>
<dbReference type="CDD" id="cd01949">
    <property type="entry name" value="GGDEF"/>
    <property type="match status" value="1"/>
</dbReference>
<dbReference type="PROSITE" id="PS50113">
    <property type="entry name" value="PAC"/>
    <property type="match status" value="1"/>
</dbReference>
<dbReference type="SUPFAM" id="SSF55073">
    <property type="entry name" value="Nucleotide cyclase"/>
    <property type="match status" value="1"/>
</dbReference>
<sequence length="625" mass="68555">MEQQHTADPGRAQLSGPALLTRLRHRPLLIIRLAVATLGILTLALAWPDVLSDLESRETAARERLRTQALLRARAAGETIQATIERFDFALKITRAAVPDGLQAVASHSRMVVEALPPELVLQQFLIDADGYLVYSSLGPSPRNYLGDRNYFRSLATDTGDILQVSPPVLGRLTGKWSIQIARAIKRNGRFDGVVSLAVSPDAWTQQLARFETAPRDTLTLVDGSGHVLLRTLKGREHYGKQAPQQRDYILHPERQEGDYVAHASVDGVLRQYAWTRLPSGLVMLSGIALDEALAPVHEINHWTLLRAGLSSALFALVVIILLLALQRYEKAVHQLGVREEHYRGVLTHMGEGIMVIDRHGLIVDTNPAFSVITGIPAGEARGLPVSALEPADTGETGLAARLALPRPGHWETDFPGVRKDGQGYTGHAMVSCVHDAHGRVTHRIALLTDVTEQRRRDSEIWHQANFDLLTGLPNRALMNDRIESLLRQARRNQGHVTVMFIDLDHFKPVNDLYGHDTGDLLLGQVGQRLATLFRGDDSVARLGGDEFIVAMAADANPEADAALARKVLDSLSRPFTITGRDLRISCSIGIAHFPGDGDSADTLINRADQAMYKAKGRGRAGWST</sequence>
<feature type="transmembrane region" description="Helical" evidence="1">
    <location>
        <begin position="29"/>
        <end position="47"/>
    </location>
</feature>
<dbReference type="InterPro" id="IPR000014">
    <property type="entry name" value="PAS"/>
</dbReference>
<dbReference type="PROSITE" id="PS50887">
    <property type="entry name" value="GGDEF"/>
    <property type="match status" value="1"/>
</dbReference>
<feature type="domain" description="PAS" evidence="2">
    <location>
        <begin position="339"/>
        <end position="383"/>
    </location>
</feature>
<dbReference type="PANTHER" id="PTHR44757">
    <property type="entry name" value="DIGUANYLATE CYCLASE DGCP"/>
    <property type="match status" value="1"/>
</dbReference>
<dbReference type="EMBL" id="JABBGA010000008">
    <property type="protein sequence ID" value="NML26543.1"/>
    <property type="molecule type" value="Genomic_DNA"/>
</dbReference>
<dbReference type="InterPro" id="IPR052155">
    <property type="entry name" value="Biofilm_reg_signaling"/>
</dbReference>
<dbReference type="SUPFAM" id="SSF55785">
    <property type="entry name" value="PYP-like sensor domain (PAS domain)"/>
    <property type="match status" value="1"/>
</dbReference>
<feature type="domain" description="PAC" evidence="3">
    <location>
        <begin position="411"/>
        <end position="463"/>
    </location>
</feature>
<proteinExistence type="predicted"/>
<dbReference type="RefSeq" id="WP_169146076.1">
    <property type="nucleotide sequence ID" value="NZ_JABBGA010000008.1"/>
</dbReference>
<keyword evidence="6" id="KW-1185">Reference proteome</keyword>
<dbReference type="InterPro" id="IPR029787">
    <property type="entry name" value="Nucleotide_cyclase"/>
</dbReference>
<dbReference type="SMART" id="SM00267">
    <property type="entry name" value="GGDEF"/>
    <property type="match status" value="1"/>
</dbReference>
<dbReference type="SMART" id="SM00091">
    <property type="entry name" value="PAS"/>
    <property type="match status" value="1"/>
</dbReference>
<dbReference type="GO" id="GO:0003824">
    <property type="term" value="F:catalytic activity"/>
    <property type="evidence" value="ECO:0007669"/>
    <property type="project" value="UniProtKB-ARBA"/>
</dbReference>
<feature type="transmembrane region" description="Helical" evidence="1">
    <location>
        <begin position="305"/>
        <end position="326"/>
    </location>
</feature>
<gene>
    <name evidence="5" type="ORF">HHL15_12370</name>
</gene>
<dbReference type="Proteomes" id="UP000580043">
    <property type="component" value="Unassembled WGS sequence"/>
</dbReference>
<dbReference type="PANTHER" id="PTHR44757:SF2">
    <property type="entry name" value="BIOFILM ARCHITECTURE MAINTENANCE PROTEIN MBAA"/>
    <property type="match status" value="1"/>
</dbReference>
<dbReference type="InterPro" id="IPR043128">
    <property type="entry name" value="Rev_trsase/Diguanyl_cyclase"/>
</dbReference>
<dbReference type="InterPro" id="IPR035965">
    <property type="entry name" value="PAS-like_dom_sf"/>
</dbReference>
<keyword evidence="1" id="KW-1133">Transmembrane helix</keyword>
<dbReference type="CDD" id="cd12914">
    <property type="entry name" value="PDC1_DGC_like"/>
    <property type="match status" value="1"/>
</dbReference>
<dbReference type="Pfam" id="PF00989">
    <property type="entry name" value="PAS"/>
    <property type="match status" value="1"/>
</dbReference>
<evidence type="ECO:0000313" key="5">
    <source>
        <dbReference type="EMBL" id="NML26543.1"/>
    </source>
</evidence>
<evidence type="ECO:0000259" key="4">
    <source>
        <dbReference type="PROSITE" id="PS50887"/>
    </source>
</evidence>
<dbReference type="FunFam" id="3.30.70.270:FF:000001">
    <property type="entry name" value="Diguanylate cyclase domain protein"/>
    <property type="match status" value="1"/>
</dbReference>
<dbReference type="InterPro" id="IPR000160">
    <property type="entry name" value="GGDEF_dom"/>
</dbReference>
<evidence type="ECO:0000313" key="6">
    <source>
        <dbReference type="Proteomes" id="UP000580043"/>
    </source>
</evidence>
<dbReference type="Pfam" id="PF00990">
    <property type="entry name" value="GGDEF"/>
    <property type="match status" value="1"/>
</dbReference>
<dbReference type="NCBIfam" id="TIGR00229">
    <property type="entry name" value="sensory_box"/>
    <property type="match status" value="1"/>
</dbReference>
<comment type="caution">
    <text evidence="5">The sequence shown here is derived from an EMBL/GenBank/DDBJ whole genome shotgun (WGS) entry which is preliminary data.</text>
</comment>
<dbReference type="Gene3D" id="3.30.70.270">
    <property type="match status" value="1"/>
</dbReference>
<evidence type="ECO:0000259" key="3">
    <source>
        <dbReference type="PROSITE" id="PS50113"/>
    </source>
</evidence>
<dbReference type="PROSITE" id="PS50112">
    <property type="entry name" value="PAS"/>
    <property type="match status" value="1"/>
</dbReference>
<dbReference type="NCBIfam" id="TIGR00254">
    <property type="entry name" value="GGDEF"/>
    <property type="match status" value="1"/>
</dbReference>
<keyword evidence="1" id="KW-0812">Transmembrane</keyword>
<reference evidence="5 6" key="1">
    <citation type="submission" date="2020-04" db="EMBL/GenBank/DDBJ databases">
        <title>Zoogloea sp. G-4-1-14 isolated from soil.</title>
        <authorList>
            <person name="Dahal R.H."/>
        </authorList>
    </citation>
    <scope>NUCLEOTIDE SEQUENCE [LARGE SCALE GENOMIC DNA]</scope>
    <source>
        <strain evidence="5 6">G-4-1-14</strain>
    </source>
</reference>
<feature type="domain" description="GGDEF" evidence="4">
    <location>
        <begin position="495"/>
        <end position="625"/>
    </location>
</feature>
<evidence type="ECO:0000259" key="2">
    <source>
        <dbReference type="PROSITE" id="PS50112"/>
    </source>
</evidence>
<dbReference type="InterPro" id="IPR013767">
    <property type="entry name" value="PAS_fold"/>
</dbReference>
<dbReference type="AlphaFoldDB" id="A0A848G811"/>
<dbReference type="CDD" id="cd12915">
    <property type="entry name" value="PDC2_DGC_like"/>
    <property type="match status" value="1"/>
</dbReference>
<dbReference type="GO" id="GO:0006355">
    <property type="term" value="P:regulation of DNA-templated transcription"/>
    <property type="evidence" value="ECO:0007669"/>
    <property type="project" value="InterPro"/>
</dbReference>
<organism evidence="5 6">
    <name type="scientific">Zoogloea dura</name>
    <dbReference type="NCBI Taxonomy" id="2728840"/>
    <lineage>
        <taxon>Bacteria</taxon>
        <taxon>Pseudomonadati</taxon>
        <taxon>Pseudomonadota</taxon>
        <taxon>Betaproteobacteria</taxon>
        <taxon>Rhodocyclales</taxon>
        <taxon>Zoogloeaceae</taxon>
        <taxon>Zoogloea</taxon>
    </lineage>
</organism>
<dbReference type="Gene3D" id="3.30.450.20">
    <property type="entry name" value="PAS domain"/>
    <property type="match status" value="3"/>
</dbReference>
<dbReference type="InterPro" id="IPR000700">
    <property type="entry name" value="PAS-assoc_C"/>
</dbReference>